<feature type="region of interest" description="Disordered" evidence="5">
    <location>
        <begin position="213"/>
        <end position="234"/>
    </location>
</feature>
<evidence type="ECO:0000259" key="6">
    <source>
        <dbReference type="PROSITE" id="PS51299"/>
    </source>
</evidence>
<dbReference type="InterPro" id="IPR029790">
    <property type="entry name" value="EFG1/Phd1/StuA"/>
</dbReference>
<evidence type="ECO:0000313" key="7">
    <source>
        <dbReference type="EMBL" id="CAB4256903.1"/>
    </source>
</evidence>
<evidence type="ECO:0000256" key="1">
    <source>
        <dbReference type="ARBA" id="ARBA00007247"/>
    </source>
</evidence>
<dbReference type="Proteomes" id="UP000644660">
    <property type="component" value="Unassembled WGS sequence"/>
</dbReference>
<name>A0A8H2VK89_9SACH</name>
<accession>A0A8H2VK89</accession>
<feature type="region of interest" description="Disordered" evidence="5">
    <location>
        <begin position="395"/>
        <end position="438"/>
    </location>
</feature>
<feature type="region of interest" description="Disordered" evidence="5">
    <location>
        <begin position="554"/>
        <end position="583"/>
    </location>
</feature>
<sequence length="583" mass="63641">MHQNERDSRLQSGMNVHYPTVNEDIHPHPLTYYYYNNNTTSNGANTPLQHLLPQQQQQQMLPQQQQQQQTIPIMQMQQYYPTAASTTAATTSSTLPLLERPPSENGLTQRRLEDNKSTNTSSVLSGQSLMGSLGIDGMTADSISRSTSPAFANKLGPSTYTYPGFQQQQGQGHILHPVPTNSRDTVNVNAAVADAAAATAAAATATGHPLAFSSTSPLHTRDTLSRESHHSNTLIHSPRLTRADWDTTQQNMGIVQSYDIVNDSGQQVPRVTTTMWEDESTLCYQVKANGVSVVRRADNDMINGTKLLNVTKMTRGKRDGILKAEKIRHVVKIGSMHLKGVWIPFERALVMAEREQIVGLLYPLFVRDIDRVLRGGERPPSATAAITSTVPATASTTATATSQPIISRPASRTAYQPSHTPVSTSTGAPVSTSTQLPMHMHMPLPLPLPLPPVSMSNAQLPLALSMQTALPPSTSTTPLHNNNSNSGSITASTTPAPTFSAQQLHLQQLHTQHLMQQQQIHQQQQQVQQQVQQQQQQQQQQYAPLPQQLTRNVGQLAVGIRPPQPSTIQPTTSTNSSSGNTSR</sequence>
<dbReference type="SMART" id="SM01252">
    <property type="entry name" value="KilA-N"/>
    <property type="match status" value="1"/>
</dbReference>
<keyword evidence="4" id="KW-0804">Transcription</keyword>
<dbReference type="InterPro" id="IPR036887">
    <property type="entry name" value="HTH_APSES_sf"/>
</dbReference>
<evidence type="ECO:0000313" key="8">
    <source>
        <dbReference type="Proteomes" id="UP000644660"/>
    </source>
</evidence>
<evidence type="ECO:0000256" key="5">
    <source>
        <dbReference type="SAM" id="MobiDB-lite"/>
    </source>
</evidence>
<keyword evidence="3" id="KW-0238">DNA-binding</keyword>
<evidence type="ECO:0000256" key="2">
    <source>
        <dbReference type="ARBA" id="ARBA00023015"/>
    </source>
</evidence>
<feature type="region of interest" description="Disordered" evidence="5">
    <location>
        <begin position="469"/>
        <end position="495"/>
    </location>
</feature>
<proteinExistence type="inferred from homology"/>
<dbReference type="GO" id="GO:0005634">
    <property type="term" value="C:nucleus"/>
    <property type="evidence" value="ECO:0007669"/>
    <property type="project" value="TreeGrafter"/>
</dbReference>
<feature type="compositionally biased region" description="Polar residues" evidence="5">
    <location>
        <begin position="117"/>
        <end position="128"/>
    </location>
</feature>
<dbReference type="GO" id="GO:0043565">
    <property type="term" value="F:sequence-specific DNA binding"/>
    <property type="evidence" value="ECO:0007669"/>
    <property type="project" value="TreeGrafter"/>
</dbReference>
<comment type="similarity">
    <text evidence="1">Belongs to the EFG1/PHD1/stuA family.</text>
</comment>
<comment type="caution">
    <text evidence="7">The sequence shown here is derived from an EMBL/GenBank/DDBJ whole genome shotgun (WGS) entry which is preliminary data.</text>
</comment>
<organism evidence="7 8">
    <name type="scientific">Maudiozyma barnettii</name>
    <dbReference type="NCBI Taxonomy" id="61262"/>
    <lineage>
        <taxon>Eukaryota</taxon>
        <taxon>Fungi</taxon>
        <taxon>Dikarya</taxon>
        <taxon>Ascomycota</taxon>
        <taxon>Saccharomycotina</taxon>
        <taxon>Saccharomycetes</taxon>
        <taxon>Saccharomycetales</taxon>
        <taxon>Saccharomycetaceae</taxon>
        <taxon>Maudiozyma</taxon>
    </lineage>
</organism>
<dbReference type="Pfam" id="PF04383">
    <property type="entry name" value="KilA-N"/>
    <property type="match status" value="1"/>
</dbReference>
<dbReference type="PANTHER" id="PTHR47792">
    <property type="entry name" value="PROTEIN SOK2-RELATED"/>
    <property type="match status" value="1"/>
</dbReference>
<dbReference type="InterPro" id="IPR003163">
    <property type="entry name" value="Tscrpt_reg_HTH_APSES-type"/>
</dbReference>
<feature type="compositionally biased region" description="Low complexity" evidence="5">
    <location>
        <begin position="395"/>
        <end position="407"/>
    </location>
</feature>
<dbReference type="EMBL" id="CAEFZW010000012">
    <property type="protein sequence ID" value="CAB4256903.1"/>
    <property type="molecule type" value="Genomic_DNA"/>
</dbReference>
<dbReference type="GeneID" id="64860005"/>
<feature type="region of interest" description="Disordered" evidence="5">
    <location>
        <begin position="85"/>
        <end position="128"/>
    </location>
</feature>
<feature type="domain" description="HTH APSES-type" evidence="6">
    <location>
        <begin position="270"/>
        <end position="380"/>
    </location>
</feature>
<dbReference type="RefSeq" id="XP_041408747.1">
    <property type="nucleotide sequence ID" value="XM_041552813.1"/>
</dbReference>
<feature type="compositionally biased region" description="Basic and acidic residues" evidence="5">
    <location>
        <begin position="219"/>
        <end position="230"/>
    </location>
</feature>
<feature type="compositionally biased region" description="Low complexity" evidence="5">
    <location>
        <begin position="566"/>
        <end position="583"/>
    </location>
</feature>
<dbReference type="AlphaFoldDB" id="A0A8H2VK89"/>
<dbReference type="PROSITE" id="PS51299">
    <property type="entry name" value="HTH_APSES"/>
    <property type="match status" value="1"/>
</dbReference>
<dbReference type="InterPro" id="IPR018004">
    <property type="entry name" value="KilA/APSES_HTH"/>
</dbReference>
<protein>
    <submittedName>
        <fullName evidence="7">Similar to Saccharomyces cerevisiae YMR016C SOK2 Nuclear protein that plays a regulatory role in the cyclic AMP (cAMP)-dependent protein kinase (PKA) signal transduction pathway</fullName>
    </submittedName>
</protein>
<keyword evidence="2" id="KW-0805">Transcription regulation</keyword>
<feature type="compositionally biased region" description="Polar residues" evidence="5">
    <location>
        <begin position="413"/>
        <end position="435"/>
    </location>
</feature>
<dbReference type="SUPFAM" id="SSF54616">
    <property type="entry name" value="DNA-binding domain of Mlu1-box binding protein MBP1"/>
    <property type="match status" value="1"/>
</dbReference>
<feature type="compositionally biased region" description="Low complexity" evidence="5">
    <location>
        <begin position="85"/>
        <end position="94"/>
    </location>
</feature>
<dbReference type="GO" id="GO:0045944">
    <property type="term" value="P:positive regulation of transcription by RNA polymerase II"/>
    <property type="evidence" value="ECO:0007669"/>
    <property type="project" value="TreeGrafter"/>
</dbReference>
<dbReference type="Gene3D" id="3.10.260.10">
    <property type="entry name" value="Transcription regulator HTH, APSES-type DNA-binding domain"/>
    <property type="match status" value="1"/>
</dbReference>
<evidence type="ECO:0000256" key="3">
    <source>
        <dbReference type="ARBA" id="ARBA00023125"/>
    </source>
</evidence>
<evidence type="ECO:0000256" key="4">
    <source>
        <dbReference type="ARBA" id="ARBA00023163"/>
    </source>
</evidence>
<gene>
    <name evidence="7" type="ORF">KABA2_12S01892</name>
</gene>
<keyword evidence="8" id="KW-1185">Reference proteome</keyword>
<dbReference type="FunFam" id="3.10.260.10:FF:000003">
    <property type="entry name" value="Ascospore maturation 1 protein"/>
    <property type="match status" value="1"/>
</dbReference>
<dbReference type="PANTHER" id="PTHR47792:SF1">
    <property type="entry name" value="PROTEIN SOK2-RELATED"/>
    <property type="match status" value="1"/>
</dbReference>
<dbReference type="GO" id="GO:0003700">
    <property type="term" value="F:DNA-binding transcription factor activity"/>
    <property type="evidence" value="ECO:0007669"/>
    <property type="project" value="TreeGrafter"/>
</dbReference>
<reference evidence="7 8" key="1">
    <citation type="submission" date="2020-05" db="EMBL/GenBank/DDBJ databases">
        <authorList>
            <person name="Casaregola S."/>
            <person name="Devillers H."/>
            <person name="Grondin C."/>
        </authorList>
    </citation>
    <scope>NUCLEOTIDE SEQUENCE [LARGE SCALE GENOMIC DNA]</scope>
    <source>
        <strain evidence="7 8">CLIB 1767</strain>
    </source>
</reference>